<keyword evidence="1" id="KW-0472">Membrane</keyword>
<feature type="chain" id="PRO_5011441240" evidence="3">
    <location>
        <begin position="23"/>
        <end position="772"/>
    </location>
</feature>
<feature type="domain" description="OmpA-like" evidence="4">
    <location>
        <begin position="632"/>
        <end position="748"/>
    </location>
</feature>
<dbReference type="PANTHER" id="PTHR30329:SF21">
    <property type="entry name" value="LIPOPROTEIN YIAD-RELATED"/>
    <property type="match status" value="1"/>
</dbReference>
<evidence type="ECO:0000256" key="2">
    <source>
        <dbReference type="SAM" id="MobiDB-lite"/>
    </source>
</evidence>
<dbReference type="InterPro" id="IPR036737">
    <property type="entry name" value="OmpA-like_sf"/>
</dbReference>
<evidence type="ECO:0000313" key="6">
    <source>
        <dbReference type="Proteomes" id="UP000199400"/>
    </source>
</evidence>
<dbReference type="EMBL" id="FOMX01000030">
    <property type="protein sequence ID" value="SFF12415.1"/>
    <property type="molecule type" value="Genomic_DNA"/>
</dbReference>
<keyword evidence="5" id="KW-0121">Carboxypeptidase</keyword>
<feature type="region of interest" description="Disordered" evidence="2">
    <location>
        <begin position="738"/>
        <end position="772"/>
    </location>
</feature>
<keyword evidence="5" id="KW-0378">Hydrolase</keyword>
<dbReference type="GO" id="GO:0004180">
    <property type="term" value="F:carboxypeptidase activity"/>
    <property type="evidence" value="ECO:0007669"/>
    <property type="project" value="UniProtKB-KW"/>
</dbReference>
<feature type="signal peptide" evidence="3">
    <location>
        <begin position="1"/>
        <end position="22"/>
    </location>
</feature>
<evidence type="ECO:0000259" key="4">
    <source>
        <dbReference type="PROSITE" id="PS51123"/>
    </source>
</evidence>
<dbReference type="GO" id="GO:0016020">
    <property type="term" value="C:membrane"/>
    <property type="evidence" value="ECO:0007669"/>
    <property type="project" value="UniProtKB-UniRule"/>
</dbReference>
<evidence type="ECO:0000256" key="1">
    <source>
        <dbReference type="PROSITE-ProRule" id="PRU00473"/>
    </source>
</evidence>
<dbReference type="InterPro" id="IPR050330">
    <property type="entry name" value="Bact_OuterMem_StrucFunc"/>
</dbReference>
<dbReference type="OrthoDB" id="9792021at2"/>
<accession>A0A1I2G460</accession>
<keyword evidence="3" id="KW-0732">Signal</keyword>
<dbReference type="Pfam" id="PF13620">
    <property type="entry name" value="CarboxypepD_reg"/>
    <property type="match status" value="1"/>
</dbReference>
<dbReference type="PROSITE" id="PS51123">
    <property type="entry name" value="OMPA_2"/>
    <property type="match status" value="1"/>
</dbReference>
<keyword evidence="6" id="KW-1185">Reference proteome</keyword>
<dbReference type="Proteomes" id="UP000199400">
    <property type="component" value="Unassembled WGS sequence"/>
</dbReference>
<dbReference type="PANTHER" id="PTHR30329">
    <property type="entry name" value="STATOR ELEMENT OF FLAGELLAR MOTOR COMPLEX"/>
    <property type="match status" value="1"/>
</dbReference>
<keyword evidence="5" id="KW-0645">Protease</keyword>
<sequence>MRRASLLALSGIFLGLPLRAAAAEPPPLPADATTPPASETPPAAPATGDAPPTLPSGDPGAVAPPAGAEGTAGGEVSGAVSGDLSGSTNTTTNEAPAPGPEVEVPAPAATPPTPSTDKQPGMVQGRREPAVNSLRGGLGLYHTTLADVGGRHTVRVRLHTDFFRKEGFIYNSDEHGADQQGRVRGTVNIGYSPFKWGELFLAVHSQASRNARAQPGRQDQVNQFALGDLDFGIKGAHRFVKGGAIGLGGQLGIGLLSGTSRLLTDKVNFNIDFLFTLDVRYLTKKQVPVRFTTNIGWILDNSSKLIDFEKFTDPTSREVSRFALGVAPSRVRMRYGLDFPVRLGKEGKFGLDPIVELAWDVATAEMPVFRQEGATPSPLPRSSLWGTVGLRANVIAGLHLDAAVDIGMVSPNFEYGPPVAPWQVILGLGWSIDPNPVIKEVPAPVTNEPPPAPAVVEGRVVGQVLDSTGAPVAGAKVRFPGAASNAILTDDQGNFTSYRFPEGQVAIQVELANKATKDATADIKAGEDTQITITMDVANTPPVGILDGAFTDESGAPVLVTLSVSGNGVDEPFTSTEGGLIRLELPAGDYFAIARAPGFEDKSLRFTVTPGEQFTTVKESLRRATPVETPLVSGKGKKLRLKRAIKYTSANGVDDKSAPLIEQLAAFLNAHPEYEEIEIGVHTDDRGNPKQRSSERADAVRSALLAKGVSPERVTANGYGDNSPVAVNLTAAGRAKNNRTVIKVTRYKGEPTAPAKPAKAGKKAAEPAAPPP</sequence>
<dbReference type="Pfam" id="PF00691">
    <property type="entry name" value="OmpA"/>
    <property type="match status" value="1"/>
</dbReference>
<dbReference type="SUPFAM" id="SSF49464">
    <property type="entry name" value="Carboxypeptidase regulatory domain-like"/>
    <property type="match status" value="2"/>
</dbReference>
<reference evidence="6" key="1">
    <citation type="submission" date="2016-10" db="EMBL/GenBank/DDBJ databases">
        <authorList>
            <person name="Varghese N."/>
            <person name="Submissions S."/>
        </authorList>
    </citation>
    <scope>NUCLEOTIDE SEQUENCE [LARGE SCALE GENOMIC DNA]</scope>
    <source>
        <strain evidence="6">ATCC 25963</strain>
    </source>
</reference>
<feature type="compositionally biased region" description="Low complexity" evidence="2">
    <location>
        <begin position="45"/>
        <end position="69"/>
    </location>
</feature>
<dbReference type="SUPFAM" id="SSF103088">
    <property type="entry name" value="OmpA-like"/>
    <property type="match status" value="1"/>
</dbReference>
<dbReference type="Gene3D" id="2.60.40.1120">
    <property type="entry name" value="Carboxypeptidase-like, regulatory domain"/>
    <property type="match status" value="2"/>
</dbReference>
<evidence type="ECO:0000313" key="5">
    <source>
        <dbReference type="EMBL" id="SFF12415.1"/>
    </source>
</evidence>
<proteinExistence type="predicted"/>
<dbReference type="CDD" id="cd07185">
    <property type="entry name" value="OmpA_C-like"/>
    <property type="match status" value="1"/>
</dbReference>
<protein>
    <submittedName>
        <fullName evidence="5">Carboxypeptidase regulatory-like domain-containing protein</fullName>
    </submittedName>
</protein>
<dbReference type="InterPro" id="IPR006665">
    <property type="entry name" value="OmpA-like"/>
</dbReference>
<feature type="region of interest" description="Disordered" evidence="2">
    <location>
        <begin position="22"/>
        <end position="129"/>
    </location>
</feature>
<dbReference type="STRING" id="54.SAMN02745121_07048"/>
<dbReference type="InterPro" id="IPR008969">
    <property type="entry name" value="CarboxyPept-like_regulatory"/>
</dbReference>
<feature type="compositionally biased region" description="Polar residues" evidence="2">
    <location>
        <begin position="84"/>
        <end position="94"/>
    </location>
</feature>
<dbReference type="Gene3D" id="3.30.1330.60">
    <property type="entry name" value="OmpA-like domain"/>
    <property type="match status" value="1"/>
</dbReference>
<dbReference type="AlphaFoldDB" id="A0A1I2G460"/>
<name>A0A1I2G460_9BACT</name>
<organism evidence="5 6">
    <name type="scientific">Nannocystis exedens</name>
    <dbReference type="NCBI Taxonomy" id="54"/>
    <lineage>
        <taxon>Bacteria</taxon>
        <taxon>Pseudomonadati</taxon>
        <taxon>Myxococcota</taxon>
        <taxon>Polyangia</taxon>
        <taxon>Nannocystales</taxon>
        <taxon>Nannocystaceae</taxon>
        <taxon>Nannocystis</taxon>
    </lineage>
</organism>
<gene>
    <name evidence="5" type="ORF">SAMN02745121_07048</name>
</gene>
<evidence type="ECO:0000256" key="3">
    <source>
        <dbReference type="SAM" id="SignalP"/>
    </source>
</evidence>